<evidence type="ECO:0000313" key="2">
    <source>
        <dbReference type="Proteomes" id="UP000054337"/>
    </source>
</evidence>
<dbReference type="HOGENOM" id="CLU_2557950_0_0_1"/>
<name>W7DYI2_BIPV3</name>
<reference evidence="1 2" key="1">
    <citation type="journal article" date="2013" name="PLoS Genet.">
        <title>Comparative genome structure, secondary metabolite, and effector coding capacity across Cochliobolus pathogens.</title>
        <authorList>
            <person name="Condon B.J."/>
            <person name="Leng Y."/>
            <person name="Wu D."/>
            <person name="Bushley K.E."/>
            <person name="Ohm R.A."/>
            <person name="Otillar R."/>
            <person name="Martin J."/>
            <person name="Schackwitz W."/>
            <person name="Grimwood J."/>
            <person name="MohdZainudin N."/>
            <person name="Xue C."/>
            <person name="Wang R."/>
            <person name="Manning V.A."/>
            <person name="Dhillon B."/>
            <person name="Tu Z.J."/>
            <person name="Steffenson B.J."/>
            <person name="Salamov A."/>
            <person name="Sun H."/>
            <person name="Lowry S."/>
            <person name="LaButti K."/>
            <person name="Han J."/>
            <person name="Copeland A."/>
            <person name="Lindquist E."/>
            <person name="Barry K."/>
            <person name="Schmutz J."/>
            <person name="Baker S.E."/>
            <person name="Ciuffetti L.M."/>
            <person name="Grigoriev I.V."/>
            <person name="Zhong S."/>
            <person name="Turgeon B.G."/>
        </authorList>
    </citation>
    <scope>NUCLEOTIDE SEQUENCE [LARGE SCALE GENOMIC DNA]</scope>
    <source>
        <strain evidence="1 2">FI3</strain>
    </source>
</reference>
<dbReference type="Proteomes" id="UP000054337">
    <property type="component" value="Unassembled WGS sequence"/>
</dbReference>
<dbReference type="EMBL" id="KI968795">
    <property type="protein sequence ID" value="EUN23088.1"/>
    <property type="molecule type" value="Genomic_DNA"/>
</dbReference>
<protein>
    <submittedName>
        <fullName evidence="1">Uncharacterized protein</fullName>
    </submittedName>
</protein>
<gene>
    <name evidence="1" type="ORF">COCVIDRAFT_109740</name>
</gene>
<sequence>MSKSSAGQRASASGGTLVEPCALPIGRGRGVVSLLCRKWVSRGYAPAALLAHDAAAPTPQIYAITPAHASSLSLSASLPPLP</sequence>
<keyword evidence="2" id="KW-1185">Reference proteome</keyword>
<dbReference type="RefSeq" id="XP_014552669.1">
    <property type="nucleotide sequence ID" value="XM_014697183.1"/>
</dbReference>
<accession>W7DYI2</accession>
<dbReference type="GeneID" id="26249635"/>
<proteinExistence type="predicted"/>
<evidence type="ECO:0000313" key="1">
    <source>
        <dbReference type="EMBL" id="EUN23088.1"/>
    </source>
</evidence>
<organism evidence="1 2">
    <name type="scientific">Bipolaris victoriae (strain FI3)</name>
    <name type="common">Victoria blight of oats agent</name>
    <name type="synonym">Cochliobolus victoriae</name>
    <dbReference type="NCBI Taxonomy" id="930091"/>
    <lineage>
        <taxon>Eukaryota</taxon>
        <taxon>Fungi</taxon>
        <taxon>Dikarya</taxon>
        <taxon>Ascomycota</taxon>
        <taxon>Pezizomycotina</taxon>
        <taxon>Dothideomycetes</taxon>
        <taxon>Pleosporomycetidae</taxon>
        <taxon>Pleosporales</taxon>
        <taxon>Pleosporineae</taxon>
        <taxon>Pleosporaceae</taxon>
        <taxon>Bipolaris</taxon>
    </lineage>
</organism>
<dbReference type="AlphaFoldDB" id="W7DYI2"/>